<keyword evidence="1" id="KW-1133">Transmembrane helix</keyword>
<dbReference type="GeneID" id="87806795"/>
<reference evidence="2" key="1">
    <citation type="submission" date="2023-10" db="EMBL/GenBank/DDBJ databases">
        <authorList>
            <person name="Noh H."/>
        </authorList>
    </citation>
    <scope>NUCLEOTIDE SEQUENCE</scope>
    <source>
        <strain evidence="2">DUCC4014</strain>
    </source>
</reference>
<proteinExistence type="predicted"/>
<dbReference type="RefSeq" id="XP_062626072.1">
    <property type="nucleotide sequence ID" value="XM_062770088.1"/>
</dbReference>
<keyword evidence="3" id="KW-1185">Reference proteome</keyword>
<dbReference type="AlphaFoldDB" id="A0AAF1BJM5"/>
<name>A0AAF1BJM5_9TREE</name>
<protein>
    <submittedName>
        <fullName evidence="2">Uncharacterized protein</fullName>
    </submittedName>
</protein>
<organism evidence="2 3">
    <name type="scientific">Vanrija pseudolonga</name>
    <dbReference type="NCBI Taxonomy" id="143232"/>
    <lineage>
        <taxon>Eukaryota</taxon>
        <taxon>Fungi</taxon>
        <taxon>Dikarya</taxon>
        <taxon>Basidiomycota</taxon>
        <taxon>Agaricomycotina</taxon>
        <taxon>Tremellomycetes</taxon>
        <taxon>Trichosporonales</taxon>
        <taxon>Trichosporonaceae</taxon>
        <taxon>Vanrija</taxon>
    </lineage>
</organism>
<keyword evidence="1" id="KW-0812">Transmembrane</keyword>
<evidence type="ECO:0000313" key="2">
    <source>
        <dbReference type="EMBL" id="WOO80040.1"/>
    </source>
</evidence>
<gene>
    <name evidence="2" type="ORF">LOC62_03G003553</name>
</gene>
<accession>A0AAF1BJM5</accession>
<dbReference type="Proteomes" id="UP000827549">
    <property type="component" value="Chromosome 3"/>
</dbReference>
<keyword evidence="1" id="KW-0472">Membrane</keyword>
<dbReference type="EMBL" id="CP086716">
    <property type="protein sequence ID" value="WOO80040.1"/>
    <property type="molecule type" value="Genomic_DNA"/>
</dbReference>
<evidence type="ECO:0000313" key="3">
    <source>
        <dbReference type="Proteomes" id="UP000827549"/>
    </source>
</evidence>
<sequence length="126" mass="14884">MLHAENLYTIIHWLQRIEAGTANPEFRCNRCYRCDQDIVCYAYMPLEGYTFDYIVENLLDIGYAEDESDALGHLFTNILNWQDRFANEQDRHRRMDRLDMEPMELAIVTVVAFLLVLAFLAVFPAW</sequence>
<feature type="transmembrane region" description="Helical" evidence="1">
    <location>
        <begin position="103"/>
        <end position="123"/>
    </location>
</feature>
<evidence type="ECO:0000256" key="1">
    <source>
        <dbReference type="SAM" id="Phobius"/>
    </source>
</evidence>